<evidence type="ECO:0000259" key="7">
    <source>
        <dbReference type="Pfam" id="PF22544"/>
    </source>
</evidence>
<sequence>MRKKMTIYVSAILFVLASITSCDDDEKISPAEFSITAIEKDFGTIEVEQSINYSFKVTNEGEADLEIDEFVLIGTNAADFSTSAVPKIIKKDQSYSFEITFAPLTEGEKEAIIEITTNIGKKEITVTGIAKPKPLPGVDLSATALAFGDVEVNQTKDVMFSITNSGSADLEITAFEVKGTNASDFSTSATAETLAAGTTKTITVTFAPTVVGEKTASLEVTTNTGVKVITLSGKATATPIPVMEFSETPIRFGNVEEGKNVSKNITVSNTGNADLEITNVNIIGGSSASFFTVVGGTSSLIRTIAPGDTYTFEVKFTPSSQGFASGSIKFFNNSSDNEASLPMNGTGTAPAQPAIAFSETGLGFGDVTVGNSSNDLTFAIQNNGQGSLEVSNIRMSGLNPSDFTLVNVSAPQTIAPNGGVYEVTARFTPQSEGQKQAMIVVESNDPTKPSLAIIINGTGLQATTGTIVNIPDTNFKTALVANNAININGDSEIQVSEAQAFTGEIKVDGLNISDVTGIEAFVNITQFNADNNSLTSIDLSQNTALKRLILRRNSLTALDLSANTALETILIEENSISAIDLTNHSSLENFQCGDNNIATLSLPTTANDLRTLYLEKNQISTLDVSMYPDLRTLVVYNNNLTSVDISNNSRVVSLHVRRNNLTSLNVANGNNINFIYMVADRNDNLTCIQHDAGFDPLNPPNTQANQWAKPSGASWSTSSCQ</sequence>
<dbReference type="Gene3D" id="2.60.40.10">
    <property type="entry name" value="Immunoglobulins"/>
    <property type="match status" value="4"/>
</dbReference>
<keyword evidence="5" id="KW-0966">Cell projection</keyword>
<evidence type="ECO:0000313" key="9">
    <source>
        <dbReference type="Proteomes" id="UP000093186"/>
    </source>
</evidence>
<evidence type="ECO:0000256" key="1">
    <source>
        <dbReference type="ARBA" id="ARBA00004138"/>
    </source>
</evidence>
<feature type="region of interest" description="Disordered" evidence="6">
    <location>
        <begin position="698"/>
        <end position="721"/>
    </location>
</feature>
<dbReference type="NCBIfam" id="NF012200">
    <property type="entry name" value="choice_anch_D"/>
    <property type="match status" value="4"/>
</dbReference>
<dbReference type="PANTHER" id="PTHR37833">
    <property type="entry name" value="LIPOPROTEIN-RELATED"/>
    <property type="match status" value="1"/>
</dbReference>
<dbReference type="GO" id="GO:0005737">
    <property type="term" value="C:cytoplasm"/>
    <property type="evidence" value="ECO:0007669"/>
    <property type="project" value="UniProtKB-SubCell"/>
</dbReference>
<dbReference type="AlphaFoldDB" id="A0A1B9XWU9"/>
<dbReference type="RefSeq" id="WP_068706075.1">
    <property type="nucleotide sequence ID" value="NZ_MAKX01000035.1"/>
</dbReference>
<evidence type="ECO:0000313" key="8">
    <source>
        <dbReference type="EMBL" id="OCK42030.1"/>
    </source>
</evidence>
<dbReference type="Proteomes" id="UP000093186">
    <property type="component" value="Unassembled WGS sequence"/>
</dbReference>
<dbReference type="InterPro" id="IPR032675">
    <property type="entry name" value="LRR_dom_sf"/>
</dbReference>
<keyword evidence="9" id="KW-1185">Reference proteome</keyword>
<evidence type="ECO:0000256" key="6">
    <source>
        <dbReference type="SAM" id="MobiDB-lite"/>
    </source>
</evidence>
<dbReference type="PANTHER" id="PTHR37833:SF1">
    <property type="entry name" value="SIGNAL PEPTIDE PROTEIN"/>
    <property type="match status" value="1"/>
</dbReference>
<dbReference type="Pfam" id="PF22544">
    <property type="entry name" value="HYDIN_VesB_CFA65-like_Ig"/>
    <property type="match status" value="4"/>
</dbReference>
<dbReference type="InterPro" id="IPR013783">
    <property type="entry name" value="Ig-like_fold"/>
</dbReference>
<dbReference type="InterPro" id="IPR053879">
    <property type="entry name" value="HYDIN_VesB_CFA65-like_Ig"/>
</dbReference>
<organism evidence="8 9">
    <name type="scientific">Tenacibaculum soleae</name>
    <dbReference type="NCBI Taxonomy" id="447689"/>
    <lineage>
        <taxon>Bacteria</taxon>
        <taxon>Pseudomonadati</taxon>
        <taxon>Bacteroidota</taxon>
        <taxon>Flavobacteriia</taxon>
        <taxon>Flavobacteriales</taxon>
        <taxon>Flavobacteriaceae</taxon>
        <taxon>Tenacibaculum</taxon>
    </lineage>
</organism>
<feature type="domain" description="HYDIN/VesB/CFA65-like Ig-like" evidence="7">
    <location>
        <begin position="137"/>
        <end position="232"/>
    </location>
</feature>
<gene>
    <name evidence="8" type="ORF">BA195_12520</name>
</gene>
<evidence type="ECO:0000256" key="4">
    <source>
        <dbReference type="ARBA" id="ARBA00023069"/>
    </source>
</evidence>
<accession>A0A1B9XWU9</accession>
<dbReference type="OrthoDB" id="8901262at2"/>
<feature type="domain" description="HYDIN/VesB/CFA65-like Ig-like" evidence="7">
    <location>
        <begin position="241"/>
        <end position="344"/>
    </location>
</feature>
<feature type="domain" description="HYDIN/VesB/CFA65-like Ig-like" evidence="7">
    <location>
        <begin position="39"/>
        <end position="127"/>
    </location>
</feature>
<proteinExistence type="predicted"/>
<keyword evidence="3" id="KW-0963">Cytoplasm</keyword>
<feature type="compositionally biased region" description="Polar residues" evidence="6">
    <location>
        <begin position="700"/>
        <end position="721"/>
    </location>
</feature>
<evidence type="ECO:0000256" key="2">
    <source>
        <dbReference type="ARBA" id="ARBA00004496"/>
    </source>
</evidence>
<evidence type="ECO:0000256" key="3">
    <source>
        <dbReference type="ARBA" id="ARBA00022490"/>
    </source>
</evidence>
<keyword evidence="4" id="KW-0969">Cilium</keyword>
<comment type="caution">
    <text evidence="8">The sequence shown here is derived from an EMBL/GenBank/DDBJ whole genome shotgun (WGS) entry which is preliminary data.</text>
</comment>
<comment type="subcellular location">
    <subcellularLocation>
        <location evidence="1">Cell projection</location>
        <location evidence="1">Cilium</location>
    </subcellularLocation>
    <subcellularLocation>
        <location evidence="2">Cytoplasm</location>
    </subcellularLocation>
</comment>
<protein>
    <recommendedName>
        <fullName evidence="7">HYDIN/VesB/CFA65-like Ig-like domain-containing protein</fullName>
    </recommendedName>
</protein>
<dbReference type="SUPFAM" id="SSF52058">
    <property type="entry name" value="L domain-like"/>
    <property type="match status" value="1"/>
</dbReference>
<evidence type="ECO:0000256" key="5">
    <source>
        <dbReference type="ARBA" id="ARBA00023273"/>
    </source>
</evidence>
<dbReference type="EMBL" id="MAKX01000035">
    <property type="protein sequence ID" value="OCK42030.1"/>
    <property type="molecule type" value="Genomic_DNA"/>
</dbReference>
<dbReference type="PROSITE" id="PS51257">
    <property type="entry name" value="PROKAR_LIPOPROTEIN"/>
    <property type="match status" value="1"/>
</dbReference>
<feature type="domain" description="HYDIN/VesB/CFA65-like Ig-like" evidence="7">
    <location>
        <begin position="353"/>
        <end position="457"/>
    </location>
</feature>
<name>A0A1B9XWU9_9FLAO</name>
<reference evidence="8 9" key="1">
    <citation type="submission" date="2016-06" db="EMBL/GenBank/DDBJ databases">
        <title>Draft Genome Sequence of Tenacibaculum soleae UCD-KL19.</title>
        <authorList>
            <person name="Eisen J.A."/>
            <person name="Coil D.A."/>
            <person name="Lujan K.M."/>
        </authorList>
    </citation>
    <scope>NUCLEOTIDE SEQUENCE [LARGE SCALE GENOMIC DNA]</scope>
    <source>
        <strain evidence="8 9">UCD-KL19</strain>
    </source>
</reference>
<dbReference type="Gene3D" id="3.80.10.10">
    <property type="entry name" value="Ribonuclease Inhibitor"/>
    <property type="match status" value="1"/>
</dbReference>
<dbReference type="STRING" id="447689.BA195_12520"/>